<reference evidence="1" key="1">
    <citation type="journal article" date="2012" name="PLoS Genet.">
        <title>Comparative analysis of the genomes of two field isolates of the rice blast fungus Magnaporthe oryzae.</title>
        <authorList>
            <person name="Xue M."/>
            <person name="Yang J."/>
            <person name="Li Z."/>
            <person name="Hu S."/>
            <person name="Yao N."/>
            <person name="Dean R.A."/>
            <person name="Zhao W."/>
            <person name="Shen M."/>
            <person name="Zhang H."/>
            <person name="Li C."/>
            <person name="Liu L."/>
            <person name="Cao L."/>
            <person name="Xu X."/>
            <person name="Xing Y."/>
            <person name="Hsiang T."/>
            <person name="Zhang Z."/>
            <person name="Xu J.R."/>
            <person name="Peng Y.L."/>
        </authorList>
    </citation>
    <scope>NUCLEOTIDE SEQUENCE</scope>
    <source>
        <strain evidence="1">Y34</strain>
    </source>
</reference>
<dbReference type="Proteomes" id="UP000011086">
    <property type="component" value="Unassembled WGS sequence"/>
</dbReference>
<gene>
    <name evidence="1" type="ORF">OOU_Y34scaffold00587g2</name>
</gene>
<accession>A0AA97PK41</accession>
<dbReference type="EMBL" id="JH793049">
    <property type="protein sequence ID" value="ELQ37651.1"/>
    <property type="molecule type" value="Genomic_DNA"/>
</dbReference>
<dbReference type="SMR" id="A0AA97PK41"/>
<name>A0AA97PK41_PYRO3</name>
<dbReference type="AlphaFoldDB" id="A0AA97PK41"/>
<proteinExistence type="predicted"/>
<evidence type="ECO:0000313" key="1">
    <source>
        <dbReference type="EMBL" id="ELQ37651.1"/>
    </source>
</evidence>
<sequence>MSDILIADCIKGKPGNAKELCAQYSGGTLNSLGLQKRAAFIIAVKIASNLT</sequence>
<organism evidence="1">
    <name type="scientific">Pyricularia oryzae (strain Y34)</name>
    <name type="common">Rice blast fungus</name>
    <name type="synonym">Magnaporthe oryzae</name>
    <dbReference type="NCBI Taxonomy" id="1143189"/>
    <lineage>
        <taxon>Eukaryota</taxon>
        <taxon>Fungi</taxon>
        <taxon>Dikarya</taxon>
        <taxon>Ascomycota</taxon>
        <taxon>Pezizomycotina</taxon>
        <taxon>Sordariomycetes</taxon>
        <taxon>Sordariomycetidae</taxon>
        <taxon>Magnaporthales</taxon>
        <taxon>Pyriculariaceae</taxon>
        <taxon>Pyricularia</taxon>
    </lineage>
</organism>
<protein>
    <submittedName>
        <fullName evidence="1">Uncharacterized protein</fullName>
    </submittedName>
</protein>